<gene>
    <name evidence="1" type="ORF">BIW53_12480</name>
</gene>
<proteinExistence type="predicted"/>
<dbReference type="Proteomes" id="UP000180253">
    <property type="component" value="Unassembled WGS sequence"/>
</dbReference>
<dbReference type="AlphaFoldDB" id="A0A1S1N5W3"/>
<sequence>MTSSGVVQAKKTVTIYTYHLKAPYVVDVEYEQGLYFDLVLLLNQYQTEHVFKMEYMPRKRLNRDIEQSTLDGLIVGVNPVWFRDTQQSKFAWSEPFMTDRDEFVSNINAPFEYTGQASLYGKTVGGVRGYHYFQVAPVVKIGKASQLETGSELQLLEMIVKQRLEIAVISKATMNYLLAKNKHWESAIHLSEQPHESYGRALLAPKEMSHIIALINKVFQKSEFKQALKQMLKHYHVTSSKSQVKS</sequence>
<organism evidence="1 2">
    <name type="scientific">Pseudoalteromonas byunsanensis</name>
    <dbReference type="NCBI Taxonomy" id="327939"/>
    <lineage>
        <taxon>Bacteria</taxon>
        <taxon>Pseudomonadati</taxon>
        <taxon>Pseudomonadota</taxon>
        <taxon>Gammaproteobacteria</taxon>
        <taxon>Alteromonadales</taxon>
        <taxon>Pseudoalteromonadaceae</taxon>
        <taxon>Pseudoalteromonas</taxon>
    </lineage>
</organism>
<name>A0A1S1N5W3_9GAMM</name>
<accession>A0A1S1N5W3</accession>
<reference evidence="1 2" key="1">
    <citation type="submission" date="2016-10" db="EMBL/GenBank/DDBJ databases">
        <title>Pseudoalteromonas amylolytica sp. nov., isolated from the surface seawater.</title>
        <authorList>
            <person name="Wu Y.-H."/>
            <person name="Cheng H."/>
            <person name="Jin X.-B."/>
            <person name="Wang C.-S."/>
            <person name="Xu X.-W."/>
        </authorList>
    </citation>
    <scope>NUCLEOTIDE SEQUENCE [LARGE SCALE GENOMIC DNA]</scope>
    <source>
        <strain evidence="1 2">JCM 12483</strain>
    </source>
</reference>
<evidence type="ECO:0000313" key="2">
    <source>
        <dbReference type="Proteomes" id="UP000180253"/>
    </source>
</evidence>
<dbReference type="EMBL" id="MNAN01000032">
    <property type="protein sequence ID" value="OHU94837.1"/>
    <property type="molecule type" value="Genomic_DNA"/>
</dbReference>
<protein>
    <submittedName>
        <fullName evidence="1">Uncharacterized protein</fullName>
    </submittedName>
</protein>
<keyword evidence="2" id="KW-1185">Reference proteome</keyword>
<dbReference type="STRING" id="327939.BIW53_12480"/>
<evidence type="ECO:0000313" key="1">
    <source>
        <dbReference type="EMBL" id="OHU94837.1"/>
    </source>
</evidence>
<comment type="caution">
    <text evidence="1">The sequence shown here is derived from an EMBL/GenBank/DDBJ whole genome shotgun (WGS) entry which is preliminary data.</text>
</comment>
<dbReference type="Gene3D" id="3.40.190.10">
    <property type="entry name" value="Periplasmic binding protein-like II"/>
    <property type="match status" value="2"/>
</dbReference>
<dbReference type="SUPFAM" id="SSF53850">
    <property type="entry name" value="Periplasmic binding protein-like II"/>
    <property type="match status" value="1"/>
</dbReference>